<dbReference type="AlphaFoldDB" id="A0A5J9WLW9"/>
<evidence type="ECO:0000313" key="3">
    <source>
        <dbReference type="Proteomes" id="UP000324897"/>
    </source>
</evidence>
<keyword evidence="3" id="KW-1185">Reference proteome</keyword>
<dbReference type="Gramene" id="TVU48370">
    <property type="protein sequence ID" value="TVU48370"/>
    <property type="gene ID" value="EJB05_08004"/>
</dbReference>
<organism evidence="2 3">
    <name type="scientific">Eragrostis curvula</name>
    <name type="common">weeping love grass</name>
    <dbReference type="NCBI Taxonomy" id="38414"/>
    <lineage>
        <taxon>Eukaryota</taxon>
        <taxon>Viridiplantae</taxon>
        <taxon>Streptophyta</taxon>
        <taxon>Embryophyta</taxon>
        <taxon>Tracheophyta</taxon>
        <taxon>Spermatophyta</taxon>
        <taxon>Magnoliopsida</taxon>
        <taxon>Liliopsida</taxon>
        <taxon>Poales</taxon>
        <taxon>Poaceae</taxon>
        <taxon>PACMAD clade</taxon>
        <taxon>Chloridoideae</taxon>
        <taxon>Eragrostideae</taxon>
        <taxon>Eragrostidinae</taxon>
        <taxon>Eragrostis</taxon>
    </lineage>
</organism>
<feature type="compositionally biased region" description="Basic and acidic residues" evidence="1">
    <location>
        <begin position="338"/>
        <end position="384"/>
    </location>
</feature>
<gene>
    <name evidence="2" type="ORF">EJB05_08004</name>
</gene>
<proteinExistence type="predicted"/>
<feature type="compositionally biased region" description="Basic and acidic residues" evidence="1">
    <location>
        <begin position="48"/>
        <end position="57"/>
    </location>
</feature>
<feature type="compositionally biased region" description="Acidic residues" evidence="1">
    <location>
        <begin position="439"/>
        <end position="451"/>
    </location>
</feature>
<sequence length="551" mass="60289">MRIRRNPARLLSSSATTNNSAWSGSTTPPMTAATSATPSTPPRSVSRKSQEAPDAVKHKGHIACRVLETEVKSGERVGHAQGLPAPEAKECKVDHGHPVNETDESLIVTNGGTIVTEAAAKSCGRFFDASKDDRLADIICATGIGKQKQRQQVQNFSPTSALALQAPDQGGLKRVRCEAELSDSQQGNTKMRPDSVVQSLRQEHHGALSHKLPIAVHGVMETDGCVALASVSRPHDKHSEEDPDQPNLQGQNFSFRAASDVRAIPEDKGENNTSITQGQDGSFRAASDVLLVPEHNGENNTSTTRVSTPEMAPVRKQKLNAILSDPPMPLRRSTRIKKLGDGQKGDDNNTSRKGDDDNTSRKGIMTKESHPELRKRMKRGHEVNAKTAAAPKHRKSSGQKIVETSSDDDDDVDHGMGDETHDICTRRGKVPPREVDSGGSDEEDEDEEEESGATPSEILKASRRPKSYMGKTDQVRELRRKDPRRLKRDSTDYRFHTSFQKDYYKTVIMAKKTPVRSSCSTPKSTERANKAARTIFLPKLQNASLSLLPSV</sequence>
<accession>A0A5J9WLW9</accession>
<feature type="compositionally biased region" description="Low complexity" evidence="1">
    <location>
        <begin position="12"/>
        <end position="38"/>
    </location>
</feature>
<feature type="region of interest" description="Disordered" evidence="1">
    <location>
        <begin position="1"/>
        <end position="58"/>
    </location>
</feature>
<name>A0A5J9WLW9_9POAL</name>
<feature type="compositionally biased region" description="Polar residues" evidence="1">
    <location>
        <begin position="271"/>
        <end position="280"/>
    </location>
</feature>
<reference evidence="2 3" key="1">
    <citation type="journal article" date="2019" name="Sci. Rep.">
        <title>A high-quality genome of Eragrostis curvula grass provides insights into Poaceae evolution and supports new strategies to enhance forage quality.</title>
        <authorList>
            <person name="Carballo J."/>
            <person name="Santos B.A.C.M."/>
            <person name="Zappacosta D."/>
            <person name="Garbus I."/>
            <person name="Selva J.P."/>
            <person name="Gallo C.A."/>
            <person name="Diaz A."/>
            <person name="Albertini E."/>
            <person name="Caccamo M."/>
            <person name="Echenique V."/>
        </authorList>
    </citation>
    <scope>NUCLEOTIDE SEQUENCE [LARGE SCALE GENOMIC DNA]</scope>
    <source>
        <strain evidence="3">cv. Victoria</strain>
        <tissue evidence="2">Leaf</tissue>
    </source>
</reference>
<feature type="compositionally biased region" description="Polar residues" evidence="1">
    <location>
        <begin position="298"/>
        <end position="307"/>
    </location>
</feature>
<comment type="caution">
    <text evidence="2">The sequence shown here is derived from an EMBL/GenBank/DDBJ whole genome shotgun (WGS) entry which is preliminary data.</text>
</comment>
<evidence type="ECO:0000313" key="2">
    <source>
        <dbReference type="EMBL" id="TVU48370.1"/>
    </source>
</evidence>
<protein>
    <submittedName>
        <fullName evidence="2">Uncharacterized protein</fullName>
    </submittedName>
</protein>
<dbReference type="EMBL" id="RWGY01000004">
    <property type="protein sequence ID" value="TVU48370.1"/>
    <property type="molecule type" value="Genomic_DNA"/>
</dbReference>
<feature type="compositionally biased region" description="Basic and acidic residues" evidence="1">
    <location>
        <begin position="413"/>
        <end position="436"/>
    </location>
</feature>
<evidence type="ECO:0000256" key="1">
    <source>
        <dbReference type="SAM" id="MobiDB-lite"/>
    </source>
</evidence>
<feature type="non-terminal residue" evidence="2">
    <location>
        <position position="1"/>
    </location>
</feature>
<feature type="region of interest" description="Disordered" evidence="1">
    <location>
        <begin position="231"/>
        <end position="491"/>
    </location>
</feature>
<dbReference type="Proteomes" id="UP000324897">
    <property type="component" value="Chromosome 5"/>
</dbReference>